<dbReference type="PANTHER" id="PTHR46082">
    <property type="entry name" value="ATP/GTP-BINDING PROTEIN-RELATED"/>
    <property type="match status" value="1"/>
</dbReference>
<evidence type="ECO:0000313" key="4">
    <source>
        <dbReference type="Proteomes" id="UP000479691"/>
    </source>
</evidence>
<dbReference type="Proteomes" id="UP000479691">
    <property type="component" value="Unassembled WGS sequence"/>
</dbReference>
<comment type="caution">
    <text evidence="3">The sequence shown here is derived from an EMBL/GenBank/DDBJ whole genome shotgun (WGS) entry which is preliminary data.</text>
</comment>
<dbReference type="Pfam" id="PF24883">
    <property type="entry name" value="NPHP3_N"/>
    <property type="match status" value="1"/>
</dbReference>
<dbReference type="Gene3D" id="2.130.10.10">
    <property type="entry name" value="YVTN repeat-like/Quinoprotein amine dehydrogenase"/>
    <property type="match status" value="3"/>
</dbReference>
<protein>
    <recommendedName>
        <fullName evidence="2">Nephrocystin 3-like N-terminal domain-containing protein</fullName>
    </recommendedName>
</protein>
<dbReference type="SMART" id="SM00320">
    <property type="entry name" value="WD40"/>
    <property type="match status" value="6"/>
</dbReference>
<keyword evidence="1" id="KW-0677">Repeat</keyword>
<dbReference type="InterPro" id="IPR053137">
    <property type="entry name" value="NLR-like"/>
</dbReference>
<organism evidence="3 4">
    <name type="scientific">Orbilia oligospora</name>
    <name type="common">Nematode-trapping fungus</name>
    <name type="synonym">Arthrobotrys oligospora</name>
    <dbReference type="NCBI Taxonomy" id="2813651"/>
    <lineage>
        <taxon>Eukaryota</taxon>
        <taxon>Fungi</taxon>
        <taxon>Dikarya</taxon>
        <taxon>Ascomycota</taxon>
        <taxon>Pezizomycotina</taxon>
        <taxon>Orbiliomycetes</taxon>
        <taxon>Orbiliales</taxon>
        <taxon>Orbiliaceae</taxon>
        <taxon>Orbilia</taxon>
    </lineage>
</organism>
<dbReference type="Gene3D" id="3.40.50.1580">
    <property type="entry name" value="Nucleoside phosphorylase domain"/>
    <property type="match status" value="1"/>
</dbReference>
<dbReference type="PANTHER" id="PTHR46082:SF11">
    <property type="entry name" value="AAA+ ATPASE DOMAIN-CONTAINING PROTEIN-RELATED"/>
    <property type="match status" value="1"/>
</dbReference>
<dbReference type="SUPFAM" id="SSF53167">
    <property type="entry name" value="Purine and uridine phosphorylases"/>
    <property type="match status" value="1"/>
</dbReference>
<reference evidence="3 4" key="1">
    <citation type="submission" date="2019-06" db="EMBL/GenBank/DDBJ databases">
        <authorList>
            <person name="Palmer J.M."/>
        </authorList>
    </citation>
    <scope>NUCLEOTIDE SEQUENCE [LARGE SCALE GENOMIC DNA]</scope>
    <source>
        <strain evidence="3 4">TWF788</strain>
    </source>
</reference>
<dbReference type="InterPro" id="IPR001680">
    <property type="entry name" value="WD40_rpt"/>
</dbReference>
<proteinExistence type="predicted"/>
<dbReference type="InterPro" id="IPR035994">
    <property type="entry name" value="Nucleoside_phosphorylase_sf"/>
</dbReference>
<evidence type="ECO:0000313" key="3">
    <source>
        <dbReference type="EMBL" id="KAF3170655.1"/>
    </source>
</evidence>
<accession>A0A7C8PPX7</accession>
<evidence type="ECO:0000259" key="2">
    <source>
        <dbReference type="Pfam" id="PF24883"/>
    </source>
</evidence>
<dbReference type="InterPro" id="IPR056884">
    <property type="entry name" value="NPHP3-like_N"/>
</dbReference>
<dbReference type="GO" id="GO:0003824">
    <property type="term" value="F:catalytic activity"/>
    <property type="evidence" value="ECO:0007669"/>
    <property type="project" value="InterPro"/>
</dbReference>
<name>A0A7C8PPX7_ORBOL</name>
<dbReference type="GO" id="GO:0009116">
    <property type="term" value="P:nucleoside metabolic process"/>
    <property type="evidence" value="ECO:0007669"/>
    <property type="project" value="InterPro"/>
</dbReference>
<evidence type="ECO:0000256" key="1">
    <source>
        <dbReference type="ARBA" id="ARBA00022737"/>
    </source>
</evidence>
<dbReference type="InterPro" id="IPR036322">
    <property type="entry name" value="WD40_repeat_dom_sf"/>
</dbReference>
<sequence>MKLSKQYYTVGWICALPIERAAAIAVLDEKHDELPAAPSEEDSNIHTVGRIGKHNVVIVCLPAGNYGTNSAATVATNLRRSFPSLRFGLMVGIGGGVPNDENDARLGDIVVSQPLHGTSGVVQYDLGKRVGEDTFHRTGWLNAPPTILLNASASLQAEKSLYQLGNSITAIATEAENKDDRFSYPNTEDHFVWFGKIIASGNQVIKDAIARDKIGKEAKAICFEMEAAGLMNHFPCLVIRGVCEYSDSHKNKVWQPYAAITAAVYTKELLNHVPSLGGPGSAPRIENIDVSKSIQALASVSRDSEVEKTGIERRKDKLINGSYQGVKDHQIFKYWLTTGSQILHLIGGAGKGKTMIMIGLINEFESDTKVHREKDNELREILCLPGPVYFSYFLCQGTNEHLNSAHSVLKGLLLLLLRKHQNLAIHLQKRYDLIGADSFASMIDINLLQLVLFEILDDPSDPSVVFCIDALDECFVGNRDLMAFIRKSVDHSPRIKWLLSSRPHQDIISNYAPAPHKIRVEIILEENQDSVDLALGAYIDTKVTELDLQKHYRRQDKLDLKKALKEKRGGAFLWVHLAGKELESSQAFSHETVSMLEQIPLELTSVYTRMINQIEQLDIKTRGRCFDILETIKLGDDHLQEILLDAKEFLRHNFSRIEQSPLQIYSSAFIFSPPLSLTRKMNTHRLSGWLGPESRGSSDETWSSRQNLILQGLQDCTVISATYSPNGKLIAAFCDQIHSVVIKIWDSANGLCLHVLPIPENVYLGDSWLSFLSDNTLVSFNGLIYPKIGIGTRTQGLLDFNWSLAHILSISGDNNYSPHSWDQVQIWDVIAAKCIKVFTVPPAGIIGLFFSGHTIIAGVSLEGSAKKAITRGSGTNENNNVALSPNGETIAEIVGPGHALIKVWCNVTDQRRRQVLLEPQFPILSSHDGAYPYIKSLSFSGDSQLLLVVLMDSYGKSSPLVQIFDSSAWVCIQSLGPSEFPTTGILGAEFCPIDPDLVVLTCRDGSVRIWSLVLGQDTKALNASPPTLHQYPIDSVLVFPNSRFAASVAGLDEFLIKNSSDYYFTLKRRKEAIIWNTSTGRNSGILEGFPGPRNLDSDSDIVFNPEGNTLISCSHTRSPRFRYKNIREETHYSRRIRVWDFETGNCLKKFDLAGANDDRLAISTTINISNDTKLLATSGSGSLLDTVQLWSLHNGDCLHSFPRISRCGEYPIVEFSPDDKYIAISHWVGSSEIGSGSFEVRDTITGHTIGLFGMHSTEVISIAFSSARKMIVSASVIGDIQLFDLENKLHHETTDGSIPHHSPA</sequence>
<feature type="domain" description="Nephrocystin 3-like N-terminal" evidence="2">
    <location>
        <begin position="322"/>
        <end position="502"/>
    </location>
</feature>
<dbReference type="SUPFAM" id="SSF50978">
    <property type="entry name" value="WD40 repeat-like"/>
    <property type="match status" value="2"/>
</dbReference>
<dbReference type="InterPro" id="IPR015943">
    <property type="entry name" value="WD40/YVTN_repeat-like_dom_sf"/>
</dbReference>
<dbReference type="EMBL" id="JAABOE010000073">
    <property type="protein sequence ID" value="KAF3170655.1"/>
    <property type="molecule type" value="Genomic_DNA"/>
</dbReference>
<gene>
    <name evidence="3" type="ORF">TWF788_010118</name>
</gene>